<dbReference type="Gene3D" id="1.25.10.10">
    <property type="entry name" value="Leucine-rich Repeat Variant"/>
    <property type="match status" value="1"/>
</dbReference>
<keyword evidence="2" id="KW-0813">Transport</keyword>
<feature type="repeat" description="HEAT" evidence="6">
    <location>
        <begin position="727"/>
        <end position="767"/>
    </location>
</feature>
<dbReference type="PROSITE" id="PS50077">
    <property type="entry name" value="HEAT_REPEAT"/>
    <property type="match status" value="1"/>
</dbReference>
<dbReference type="SMART" id="SM00913">
    <property type="entry name" value="IBN_N"/>
    <property type="match status" value="1"/>
</dbReference>
<dbReference type="InterPro" id="IPR021133">
    <property type="entry name" value="HEAT_type_2"/>
</dbReference>
<dbReference type="InterPro" id="IPR001494">
    <property type="entry name" value="Importin-beta_N"/>
</dbReference>
<dbReference type="GO" id="GO:0006606">
    <property type="term" value="P:protein import into nucleus"/>
    <property type="evidence" value="ECO:0007669"/>
    <property type="project" value="InterPro"/>
</dbReference>
<dbReference type="AlphaFoldDB" id="A0A098VXD8"/>
<dbReference type="RefSeq" id="XP_013238834.1">
    <property type="nucleotide sequence ID" value="XM_013383380.1"/>
</dbReference>
<dbReference type="InterPro" id="IPR040122">
    <property type="entry name" value="Importin_beta"/>
</dbReference>
<dbReference type="VEuPathDB" id="MicrosporidiaDB:DI09_17p60"/>
<dbReference type="OrthoDB" id="10263328at2759"/>
<accession>A0A098VXD8</accession>
<dbReference type="PROSITE" id="PS50166">
    <property type="entry name" value="IMPORTIN_B_NT"/>
    <property type="match status" value="1"/>
</dbReference>
<dbReference type="InterPro" id="IPR016024">
    <property type="entry name" value="ARM-type_fold"/>
</dbReference>
<keyword evidence="4" id="KW-0677">Repeat</keyword>
<dbReference type="EMBL" id="JMKJ01000088">
    <property type="protein sequence ID" value="KGG52376.1"/>
    <property type="molecule type" value="Genomic_DNA"/>
</dbReference>
<name>A0A098VXD8_9MICR</name>
<reference evidence="8 9" key="1">
    <citation type="submission" date="2014-04" db="EMBL/GenBank/DDBJ databases">
        <title>A new species of microsporidia sheds light on the evolution of extreme parasitism.</title>
        <authorList>
            <person name="Haag K.L."/>
            <person name="James T.Y."/>
            <person name="Larsson R."/>
            <person name="Schaer T.M."/>
            <person name="Refardt D."/>
            <person name="Pombert J.-F."/>
            <person name="Ebert D."/>
        </authorList>
    </citation>
    <scope>NUCLEOTIDE SEQUENCE [LARGE SCALE GENOMIC DNA]</scope>
    <source>
        <strain evidence="8 9">UGP3</strain>
        <tissue evidence="8">Spores</tissue>
    </source>
</reference>
<dbReference type="GO" id="GO:0031267">
    <property type="term" value="F:small GTPase binding"/>
    <property type="evidence" value="ECO:0007669"/>
    <property type="project" value="InterPro"/>
</dbReference>
<keyword evidence="3" id="KW-0963">Cytoplasm</keyword>
<evidence type="ECO:0000256" key="3">
    <source>
        <dbReference type="ARBA" id="ARBA00022490"/>
    </source>
</evidence>
<keyword evidence="9" id="KW-1185">Reference proteome</keyword>
<evidence type="ECO:0000313" key="9">
    <source>
        <dbReference type="Proteomes" id="UP000029725"/>
    </source>
</evidence>
<keyword evidence="5" id="KW-0653">Protein transport</keyword>
<dbReference type="Pfam" id="PF25574">
    <property type="entry name" value="TPR_IMB1"/>
    <property type="match status" value="1"/>
</dbReference>
<feature type="domain" description="Importin N-terminal" evidence="7">
    <location>
        <begin position="21"/>
        <end position="102"/>
    </location>
</feature>
<dbReference type="PANTHER" id="PTHR10527">
    <property type="entry name" value="IMPORTIN BETA"/>
    <property type="match status" value="1"/>
</dbReference>
<evidence type="ECO:0000256" key="2">
    <source>
        <dbReference type="ARBA" id="ARBA00022448"/>
    </source>
</evidence>
<evidence type="ECO:0000256" key="1">
    <source>
        <dbReference type="ARBA" id="ARBA00004496"/>
    </source>
</evidence>
<dbReference type="GeneID" id="25258740"/>
<evidence type="ECO:0000256" key="5">
    <source>
        <dbReference type="ARBA" id="ARBA00022927"/>
    </source>
</evidence>
<dbReference type="InterPro" id="IPR011989">
    <property type="entry name" value="ARM-like"/>
</dbReference>
<dbReference type="Pfam" id="PF03810">
    <property type="entry name" value="IBN_N"/>
    <property type="match status" value="1"/>
</dbReference>
<comment type="subcellular location">
    <subcellularLocation>
        <location evidence="1">Cytoplasm</location>
    </subcellularLocation>
</comment>
<dbReference type="GO" id="GO:0005737">
    <property type="term" value="C:cytoplasm"/>
    <property type="evidence" value="ECO:0007669"/>
    <property type="project" value="UniProtKB-SubCell"/>
</dbReference>
<dbReference type="Proteomes" id="UP000029725">
    <property type="component" value="Unassembled WGS sequence"/>
</dbReference>
<dbReference type="SUPFAM" id="SSF48371">
    <property type="entry name" value="ARM repeat"/>
    <property type="match status" value="1"/>
</dbReference>
<evidence type="ECO:0000313" key="8">
    <source>
        <dbReference type="EMBL" id="KGG52376.1"/>
    </source>
</evidence>
<sequence length="906" mass="98839">MNISLLLQNTLSPDQALRESATVTLERASVENFGVYIQLLAAELANADAQQHLRVAAGVALKNSLSSKKDPIKRNQQAQRWTALDATLKTSIKSVIINTMASANISNTVGTTLAQVLASIAGIELPRNEWPELIPLLLQNVTNVGSPNTLRRTTLEAIGFMCEDIEHWVLAPWSSQILTAVIQGARKEELDSAVRLAAITSLNNSLLFVATHFENETERNFLMTVVCEATQSLCESIAVAAFECLVSIMTLYYQHMASYMTHGLFIATIEAMKVTRTAIALQAIEFWSTVCESEIDRLIERDSDPSTPVFYFAKAAAPLVLPTLLELLVKSKEEQDADEGGEGDNGEDWTVSKAAATSLSLFAGCVQDELLSIGNGAVFSFIERNIAKADDWAAREAALMAFGSILDGPPPAYTRQYAQGAMPTFYSLVLNDTSLAVRESAAWYISRVCELLCNSAIGSNEQASGFHRNDAIINSFLDINSLVTTLESLLSAHPRVAFHAATGFMHLGAVIAEDSASGFPPTNILSPFLPKCFMSLFNSSMRADVDDQNLRSVFFQAMSALIDSAAIDCETMVLQLTESILGQLEYALSLVGNAINFDDLIRIADAQSNYCLLLQSAFNRLREASSSISDRAMAVFLSLLNSPVCCKNTSLHEDVLMVIDALFAAVDKEKSSSYFTYFYPKIMEVIGGKGFAVNPQESTLISVAAGIIGEFFRSLPKDVVSNYSLEVISSLLEVIKDESFNRNVKITAISSIGDIIDSMGTAILPSLSAIQMMLVEGESVASTLPRYSLDDLDYISELREKLLHTWTFIIHMAMESNNLELLNSIAPNVISLVHSVSQDDDSSEAAIRASIGTLGDMGQVLLRNQLTTPWMRSFIRDHLKRGANAESTITIATWAYKVCHLCSPPI</sequence>
<evidence type="ECO:0000259" key="7">
    <source>
        <dbReference type="PROSITE" id="PS50166"/>
    </source>
</evidence>
<organism evidence="8 9">
    <name type="scientific">Mitosporidium daphniae</name>
    <dbReference type="NCBI Taxonomy" id="1485682"/>
    <lineage>
        <taxon>Eukaryota</taxon>
        <taxon>Fungi</taxon>
        <taxon>Fungi incertae sedis</taxon>
        <taxon>Microsporidia</taxon>
        <taxon>Mitosporidium</taxon>
    </lineage>
</organism>
<evidence type="ECO:0000256" key="6">
    <source>
        <dbReference type="PROSITE-ProRule" id="PRU00103"/>
    </source>
</evidence>
<evidence type="ECO:0000256" key="4">
    <source>
        <dbReference type="ARBA" id="ARBA00022737"/>
    </source>
</evidence>
<protein>
    <submittedName>
        <fullName evidence="8">Karyopherin Kap95</fullName>
    </submittedName>
</protein>
<gene>
    <name evidence="8" type="ORF">DI09_17p60</name>
</gene>
<dbReference type="HOGENOM" id="CLU_008296_1_0_1"/>
<dbReference type="Pfam" id="PF13513">
    <property type="entry name" value="HEAT_EZ"/>
    <property type="match status" value="1"/>
</dbReference>
<comment type="caution">
    <text evidence="8">The sequence shown here is derived from an EMBL/GenBank/DDBJ whole genome shotgun (WGS) entry which is preliminary data.</text>
</comment>
<dbReference type="InterPro" id="IPR058584">
    <property type="entry name" value="IMB1_TNPO1-like_TPR"/>
</dbReference>
<proteinExistence type="predicted"/>